<organism evidence="2 3">
    <name type="scientific">Mucisphaera calidilacus</name>
    <dbReference type="NCBI Taxonomy" id="2527982"/>
    <lineage>
        <taxon>Bacteria</taxon>
        <taxon>Pseudomonadati</taxon>
        <taxon>Planctomycetota</taxon>
        <taxon>Phycisphaerae</taxon>
        <taxon>Phycisphaerales</taxon>
        <taxon>Phycisphaeraceae</taxon>
        <taxon>Mucisphaera</taxon>
    </lineage>
</organism>
<dbReference type="InterPro" id="IPR009465">
    <property type="entry name" value="Spondin_N"/>
</dbReference>
<reference evidence="2 3" key="1">
    <citation type="submission" date="2019-02" db="EMBL/GenBank/DDBJ databases">
        <title>Deep-cultivation of Planctomycetes and their phenomic and genomic characterization uncovers novel biology.</title>
        <authorList>
            <person name="Wiegand S."/>
            <person name="Jogler M."/>
            <person name="Boedeker C."/>
            <person name="Pinto D."/>
            <person name="Vollmers J."/>
            <person name="Rivas-Marin E."/>
            <person name="Kohn T."/>
            <person name="Peeters S.H."/>
            <person name="Heuer A."/>
            <person name="Rast P."/>
            <person name="Oberbeckmann S."/>
            <person name="Bunk B."/>
            <person name="Jeske O."/>
            <person name="Meyerdierks A."/>
            <person name="Storesund J.E."/>
            <person name="Kallscheuer N."/>
            <person name="Luecker S."/>
            <person name="Lage O.M."/>
            <person name="Pohl T."/>
            <person name="Merkel B.J."/>
            <person name="Hornburger P."/>
            <person name="Mueller R.-W."/>
            <person name="Bruemmer F."/>
            <person name="Labrenz M."/>
            <person name="Spormann A.M."/>
            <person name="Op den Camp H."/>
            <person name="Overmann J."/>
            <person name="Amann R."/>
            <person name="Jetten M.S.M."/>
            <person name="Mascher T."/>
            <person name="Medema M.H."/>
            <person name="Devos D.P."/>
            <person name="Kaster A.-K."/>
            <person name="Ovreas L."/>
            <person name="Rohde M."/>
            <person name="Galperin M.Y."/>
            <person name="Jogler C."/>
        </authorList>
    </citation>
    <scope>NUCLEOTIDE SEQUENCE [LARGE SCALE GENOMIC DNA]</scope>
    <source>
        <strain evidence="2 3">Pan265</strain>
    </source>
</reference>
<dbReference type="AlphaFoldDB" id="A0A518BYT6"/>
<dbReference type="EMBL" id="CP036280">
    <property type="protein sequence ID" value="QDU72126.1"/>
    <property type="molecule type" value="Genomic_DNA"/>
</dbReference>
<evidence type="ECO:0008006" key="4">
    <source>
        <dbReference type="Google" id="ProtNLM"/>
    </source>
</evidence>
<dbReference type="NCBIfam" id="NF038123">
    <property type="entry name" value="NF038123_dom"/>
    <property type="match status" value="1"/>
</dbReference>
<name>A0A518BYT6_9BACT</name>
<feature type="chain" id="PRO_5021716296" description="Spondin domain-containing protein" evidence="1">
    <location>
        <begin position="24"/>
        <end position="269"/>
    </location>
</feature>
<evidence type="ECO:0000256" key="1">
    <source>
        <dbReference type="SAM" id="SignalP"/>
    </source>
</evidence>
<dbReference type="Proteomes" id="UP000320386">
    <property type="component" value="Chromosome"/>
</dbReference>
<evidence type="ECO:0000313" key="2">
    <source>
        <dbReference type="EMBL" id="QDU72126.1"/>
    </source>
</evidence>
<keyword evidence="1" id="KW-0732">Signal</keyword>
<accession>A0A518BYT6</accession>
<gene>
    <name evidence="2" type="ORF">Pan265_19880</name>
</gene>
<dbReference type="OrthoDB" id="264824at2"/>
<feature type="signal peptide" evidence="1">
    <location>
        <begin position="1"/>
        <end position="23"/>
    </location>
</feature>
<sequence length="269" mass="27130" precursor="true">MLRKTGMMMVGAVLGLSGAAAQGQDITVTVENLQPTGGFSFTPFWVAAHDGGFDSYDAGSTLAGFAGTEELAELGMTDPISAAFGASAAGLAGGVDGVVASPSTAPPVFTPGDTDSLTLSVGDATVNRYFSYASMLIPSNDLFVGNDDPFAIELFDAAGNFQGPVEILIYGRSVLDAGTEANDAADGPAFVAGQDGGAGGVTDVPVTPFFDDALAGAYVTSLVGTSNPIYQVSQGFAADDLIARITIVPEPASAALTGLLGLAMVRRLR</sequence>
<dbReference type="RefSeq" id="WP_145446305.1">
    <property type="nucleotide sequence ID" value="NZ_CP036280.1"/>
</dbReference>
<dbReference type="Gene3D" id="2.60.40.2130">
    <property type="entry name" value="F-spondin domain"/>
    <property type="match status" value="1"/>
</dbReference>
<evidence type="ECO:0000313" key="3">
    <source>
        <dbReference type="Proteomes" id="UP000320386"/>
    </source>
</evidence>
<protein>
    <recommendedName>
        <fullName evidence="4">Spondin domain-containing protein</fullName>
    </recommendedName>
</protein>
<dbReference type="KEGG" id="mcad:Pan265_19880"/>
<keyword evidence="3" id="KW-1185">Reference proteome</keyword>
<proteinExistence type="predicted"/>
<dbReference type="InterPro" id="IPR038678">
    <property type="entry name" value="Spondin_N_sf"/>
</dbReference>